<feature type="domain" description="Methyltransferase small" evidence="7">
    <location>
        <begin position="181"/>
        <end position="350"/>
    </location>
</feature>
<keyword evidence="5 6" id="KW-0949">S-adenosyl-L-methionine</keyword>
<dbReference type="PANTHER" id="PTHR47816">
    <property type="entry name" value="RIBOSOMAL RNA SMALL SUBUNIT METHYLTRANSFERASE C"/>
    <property type="match status" value="1"/>
</dbReference>
<dbReference type="GO" id="GO:0005737">
    <property type="term" value="C:cytoplasm"/>
    <property type="evidence" value="ECO:0007669"/>
    <property type="project" value="UniProtKB-SubCell"/>
</dbReference>
<keyword evidence="4 6" id="KW-0808">Transferase</keyword>
<proteinExistence type="inferred from homology"/>
<dbReference type="Pfam" id="PF08468">
    <property type="entry name" value="MTS_N"/>
    <property type="match status" value="1"/>
</dbReference>
<dbReference type="CDD" id="cd02440">
    <property type="entry name" value="AdoMet_MTases"/>
    <property type="match status" value="1"/>
</dbReference>
<comment type="subcellular location">
    <subcellularLocation>
        <location evidence="6">Cytoplasm</location>
    </subcellularLocation>
</comment>
<dbReference type="RefSeq" id="WP_089073236.1">
    <property type="nucleotide sequence ID" value="NZ_CBCSAM010000001.1"/>
</dbReference>
<organism evidence="9 10">
    <name type="scientific">Paraphotobacterium marinum</name>
    <dbReference type="NCBI Taxonomy" id="1755811"/>
    <lineage>
        <taxon>Bacteria</taxon>
        <taxon>Pseudomonadati</taxon>
        <taxon>Pseudomonadota</taxon>
        <taxon>Gammaproteobacteria</taxon>
        <taxon>Vibrionales</taxon>
        <taxon>Vibrionaceae</taxon>
        <taxon>Paraphotobacterium</taxon>
    </lineage>
</organism>
<dbReference type="SUPFAM" id="SSF53335">
    <property type="entry name" value="S-adenosyl-L-methionine-dependent methyltransferases"/>
    <property type="match status" value="1"/>
</dbReference>
<dbReference type="KEGG" id="pmai:CF386_04545"/>
<dbReference type="PANTHER" id="PTHR47816:SF4">
    <property type="entry name" value="RIBOSOMAL RNA SMALL SUBUNIT METHYLTRANSFERASE C"/>
    <property type="match status" value="1"/>
</dbReference>
<dbReference type="EMBL" id="CP022355">
    <property type="protein sequence ID" value="ASK78328.1"/>
    <property type="molecule type" value="Genomic_DNA"/>
</dbReference>
<dbReference type="InterPro" id="IPR007848">
    <property type="entry name" value="Small_mtfrase_dom"/>
</dbReference>
<comment type="subunit">
    <text evidence="6">Monomer.</text>
</comment>
<evidence type="ECO:0000256" key="4">
    <source>
        <dbReference type="ARBA" id="ARBA00022679"/>
    </source>
</evidence>
<feature type="domain" description="Methyltransferase small N-terminal" evidence="8">
    <location>
        <begin position="16"/>
        <end position="171"/>
    </location>
</feature>
<dbReference type="Pfam" id="PF05175">
    <property type="entry name" value="MTS"/>
    <property type="match status" value="1"/>
</dbReference>
<dbReference type="Proteomes" id="UP000242175">
    <property type="component" value="Chromosome large"/>
</dbReference>
<keyword evidence="3 6" id="KW-0489">Methyltransferase</keyword>
<comment type="similarity">
    <text evidence="6">Belongs to the methyltransferase superfamily. RsmC family.</text>
</comment>
<dbReference type="InterPro" id="IPR023543">
    <property type="entry name" value="rRNA_ssu_MeTfrase_C"/>
</dbReference>
<evidence type="ECO:0000259" key="7">
    <source>
        <dbReference type="Pfam" id="PF05175"/>
    </source>
</evidence>
<keyword evidence="10" id="KW-1185">Reference proteome</keyword>
<evidence type="ECO:0000313" key="9">
    <source>
        <dbReference type="EMBL" id="ASK78328.1"/>
    </source>
</evidence>
<dbReference type="EC" id="2.1.1.172" evidence="6"/>
<keyword evidence="2 6" id="KW-0698">rRNA processing</keyword>
<dbReference type="OrthoDB" id="9816072at2"/>
<name>A0A220VD41_9GAMM</name>
<dbReference type="Gene3D" id="3.40.50.150">
    <property type="entry name" value="Vaccinia Virus protein VP39"/>
    <property type="match status" value="2"/>
</dbReference>
<protein>
    <recommendedName>
        <fullName evidence="6">Ribosomal RNA small subunit methyltransferase C</fullName>
        <ecNumber evidence="6">2.1.1.172</ecNumber>
    </recommendedName>
    <alternativeName>
        <fullName evidence="6">16S rRNA m2G1207 methyltransferase</fullName>
    </alternativeName>
    <alternativeName>
        <fullName evidence="6">rRNA (guanine-N(2)-)-methyltransferase RsmC</fullName>
    </alternativeName>
</protein>
<evidence type="ECO:0000313" key="10">
    <source>
        <dbReference type="Proteomes" id="UP000242175"/>
    </source>
</evidence>
<dbReference type="InterPro" id="IPR002052">
    <property type="entry name" value="DNA_methylase_N6_adenine_CS"/>
</dbReference>
<accession>A0A220VD41</accession>
<dbReference type="GO" id="GO:0052914">
    <property type="term" value="F:16S rRNA (guanine(1207)-N(2))-methyltransferase activity"/>
    <property type="evidence" value="ECO:0007669"/>
    <property type="project" value="UniProtKB-EC"/>
</dbReference>
<dbReference type="AlphaFoldDB" id="A0A220VD41"/>
<dbReference type="InterPro" id="IPR013675">
    <property type="entry name" value="Mtase_sm_N"/>
</dbReference>
<comment type="catalytic activity">
    <reaction evidence="6">
        <text>guanosine(1207) in 16S rRNA + S-adenosyl-L-methionine = N(2)-methylguanosine(1207) in 16S rRNA + S-adenosyl-L-homocysteine + H(+)</text>
        <dbReference type="Rhea" id="RHEA:42736"/>
        <dbReference type="Rhea" id="RHEA-COMP:10213"/>
        <dbReference type="Rhea" id="RHEA-COMP:10214"/>
        <dbReference type="ChEBI" id="CHEBI:15378"/>
        <dbReference type="ChEBI" id="CHEBI:57856"/>
        <dbReference type="ChEBI" id="CHEBI:59789"/>
        <dbReference type="ChEBI" id="CHEBI:74269"/>
        <dbReference type="ChEBI" id="CHEBI:74481"/>
        <dbReference type="EC" id="2.1.1.172"/>
    </reaction>
</comment>
<evidence type="ECO:0000256" key="1">
    <source>
        <dbReference type="ARBA" id="ARBA00022490"/>
    </source>
</evidence>
<keyword evidence="1 6" id="KW-0963">Cytoplasm</keyword>
<evidence type="ECO:0000256" key="6">
    <source>
        <dbReference type="HAMAP-Rule" id="MF_01862"/>
    </source>
</evidence>
<reference evidence="9 10" key="1">
    <citation type="journal article" date="2016" name="Int. J. Syst. Evol. Microbiol.">
        <title>Paraphotobacterium marinum gen. nov., sp. nov., a member of the family Vibrionaceae, isolated from surface seawater.</title>
        <authorList>
            <person name="Huang Z."/>
            <person name="Dong C."/>
            <person name="Shao Z."/>
        </authorList>
    </citation>
    <scope>NUCLEOTIDE SEQUENCE [LARGE SCALE GENOMIC DNA]</scope>
    <source>
        <strain evidence="9 10">NSCS20N07D</strain>
    </source>
</reference>
<dbReference type="HAMAP" id="MF_01862">
    <property type="entry name" value="16SrRNA_methyltr_C"/>
    <property type="match status" value="1"/>
</dbReference>
<comment type="function">
    <text evidence="6">Specifically methylates the guanine in position 1207 of 16S rRNA in the 30S particle.</text>
</comment>
<evidence type="ECO:0000256" key="3">
    <source>
        <dbReference type="ARBA" id="ARBA00022603"/>
    </source>
</evidence>
<sequence length="352" mass="39974">MVIKQQTQKVSTTQKLISRNLSLFKDKNVLVVGAIPDLSFLEINKSINALEVFTTNFCIYKQLSGQNIKATFDHVYKKASSNKIDLIIFYWPKSKKEAEYLMATILNEFSKDVEIFFIGENNSGINSLKKGRDYLSNIKKIDNANRCSLYYSISVSTLKYRQFNINNWFESFSFEKQNTKLKLKSLPGVFSHGKIDIGTNILLKYLSTDLLTATNILDVGCGCGIISLFLKSLYPNAKITAVDISALALKSTEESFRINNFTGEFFPSDVYSEVFENQYDLIVSNPPFHNGLNTFYESAESLIIEAKEKLQGNAQLLIVANSFLPYLELLNNYFKNNAKVVEEKGFSIFKAY</sequence>
<evidence type="ECO:0000259" key="8">
    <source>
        <dbReference type="Pfam" id="PF08468"/>
    </source>
</evidence>
<evidence type="ECO:0000256" key="2">
    <source>
        <dbReference type="ARBA" id="ARBA00022552"/>
    </source>
</evidence>
<dbReference type="InterPro" id="IPR029063">
    <property type="entry name" value="SAM-dependent_MTases_sf"/>
</dbReference>
<gene>
    <name evidence="6" type="primary">rsmC</name>
    <name evidence="9" type="ORF">CF386_04545</name>
</gene>
<evidence type="ECO:0000256" key="5">
    <source>
        <dbReference type="ARBA" id="ARBA00022691"/>
    </source>
</evidence>
<dbReference type="GO" id="GO:0003676">
    <property type="term" value="F:nucleic acid binding"/>
    <property type="evidence" value="ECO:0007669"/>
    <property type="project" value="InterPro"/>
</dbReference>
<dbReference type="InterPro" id="IPR046977">
    <property type="entry name" value="RsmC/RlmG"/>
</dbReference>
<dbReference type="PROSITE" id="PS00092">
    <property type="entry name" value="N6_MTASE"/>
    <property type="match status" value="1"/>
</dbReference>